<sequence length="243" mass="27479">MSLQYEQDGRSVIRLRFECSPLAGDGSQIDLSRLPLYLNADSPLACALHRALTLGVQQIWFRLPGEERRTLDGYFSPMGFGKDDPLWPKGESAFSGYQLLLEYFTFREKFMFVALNGLENVVWPAGMSGFEIDVVLAESWSHDLPFSTENIRLHCVPVINLFPLEADPLHLSPLENEYLLRPMRIQDGHTEIYSVDNIISSRHTGSQAYVALFQFSPPGRDVASRFAGTLLPYAGKTRPFRFA</sequence>
<gene>
    <name evidence="1" type="primary">vasA_2</name>
    <name evidence="1" type="ORF">NCTC13465_04100</name>
</gene>
<evidence type="ECO:0000313" key="1">
    <source>
        <dbReference type="EMBL" id="SQC45544.1"/>
    </source>
</evidence>
<dbReference type="EMBL" id="UAWQ01000018">
    <property type="protein sequence ID" value="SQC45544.1"/>
    <property type="molecule type" value="Genomic_DNA"/>
</dbReference>
<evidence type="ECO:0000313" key="2">
    <source>
        <dbReference type="Proteomes" id="UP000251721"/>
    </source>
</evidence>
<dbReference type="Proteomes" id="UP000251721">
    <property type="component" value="Unassembled WGS sequence"/>
</dbReference>
<dbReference type="Pfam" id="PF05947">
    <property type="entry name" value="T6SS_TssF"/>
    <property type="match status" value="1"/>
</dbReference>
<accession>A0A2X3FEF4</accession>
<dbReference type="PANTHER" id="PTHR35370">
    <property type="entry name" value="CYTOPLASMIC PROTEIN-RELATED-RELATED"/>
    <property type="match status" value="1"/>
</dbReference>
<reference evidence="1 2" key="1">
    <citation type="submission" date="2018-06" db="EMBL/GenBank/DDBJ databases">
        <authorList>
            <consortium name="Pathogen Informatics"/>
            <person name="Doyle S."/>
        </authorList>
    </citation>
    <scope>NUCLEOTIDE SEQUENCE [LARGE SCALE GENOMIC DNA]</scope>
    <source>
        <strain evidence="1 2">NCTC13465</strain>
    </source>
</reference>
<name>A0A2X3FEF4_KLEPN</name>
<dbReference type="InterPro" id="IPR010272">
    <property type="entry name" value="T6SS_TssF"/>
</dbReference>
<protein>
    <submittedName>
        <fullName evidence="1">Type VI secretion protein</fullName>
    </submittedName>
</protein>
<dbReference type="PANTHER" id="PTHR35370:SF4">
    <property type="entry name" value="TYPE VI SECRETION SYSTEM BASEPLATE SUBUNIT TSSF"/>
    <property type="match status" value="1"/>
</dbReference>
<dbReference type="AlphaFoldDB" id="A0A2X3FEF4"/>
<proteinExistence type="predicted"/>
<organism evidence="1 2">
    <name type="scientific">Klebsiella pneumoniae</name>
    <dbReference type="NCBI Taxonomy" id="573"/>
    <lineage>
        <taxon>Bacteria</taxon>
        <taxon>Pseudomonadati</taxon>
        <taxon>Pseudomonadota</taxon>
        <taxon>Gammaproteobacteria</taxon>
        <taxon>Enterobacterales</taxon>
        <taxon>Enterobacteriaceae</taxon>
        <taxon>Klebsiella/Raoultella group</taxon>
        <taxon>Klebsiella</taxon>
        <taxon>Klebsiella pneumoniae complex</taxon>
    </lineage>
</organism>